<keyword evidence="2" id="KW-0812">Transmembrane</keyword>
<dbReference type="RefSeq" id="WP_212214435.1">
    <property type="nucleotide sequence ID" value="NZ_JAGUCO010000002.1"/>
</dbReference>
<sequence>MQPFDENNIRKAFEKWDNEPATLDFNKSKIRNKLGIGTIALWRQRLTQVAATAIIILLSGALGYALVNNIQAREDNQLLLSQQLKQQQLMKLLRDSLNNIKTAKETKYVTVIEEKKVPDPECDQNQLQLQHQLATLDNENMNLKASLQQLSTATDELTDSIQKLLSNMDAMEQEYIAVIDKMKEKPGFDINYNQQMMASTSPDKSTQQLNEINEEKVQLKLGSGPNRTAPLRRSFSFR</sequence>
<comment type="caution">
    <text evidence="3">The sequence shown here is derived from an EMBL/GenBank/DDBJ whole genome shotgun (WGS) entry which is preliminary data.</text>
</comment>
<protein>
    <submittedName>
        <fullName evidence="3">Uncharacterized protein</fullName>
    </submittedName>
</protein>
<name>A0ABS5JS25_9BACT</name>
<evidence type="ECO:0000256" key="2">
    <source>
        <dbReference type="SAM" id="Phobius"/>
    </source>
</evidence>
<feature type="transmembrane region" description="Helical" evidence="2">
    <location>
        <begin position="49"/>
        <end position="67"/>
    </location>
</feature>
<keyword evidence="2" id="KW-0472">Membrane</keyword>
<evidence type="ECO:0000313" key="4">
    <source>
        <dbReference type="Proteomes" id="UP000708576"/>
    </source>
</evidence>
<reference evidence="3 4" key="1">
    <citation type="journal article" date="2015" name="Int. J. Syst. Evol. Microbiol.">
        <title>Carboxylicivirga linearis sp. nov., isolated from a sea cucumber culture pond.</title>
        <authorList>
            <person name="Wang F.Q."/>
            <person name="Zhou Y.X."/>
            <person name="Lin X.Z."/>
            <person name="Chen G.J."/>
            <person name="Du Z.J."/>
        </authorList>
    </citation>
    <scope>NUCLEOTIDE SEQUENCE [LARGE SCALE GENOMIC DNA]</scope>
    <source>
        <strain evidence="3 4">FB218</strain>
    </source>
</reference>
<proteinExistence type="predicted"/>
<keyword evidence="4" id="KW-1185">Reference proteome</keyword>
<keyword evidence="2" id="KW-1133">Transmembrane helix</keyword>
<evidence type="ECO:0000256" key="1">
    <source>
        <dbReference type="SAM" id="Coils"/>
    </source>
</evidence>
<evidence type="ECO:0000313" key="3">
    <source>
        <dbReference type="EMBL" id="MBS2097701.1"/>
    </source>
</evidence>
<gene>
    <name evidence="3" type="ORF">KEM10_05375</name>
</gene>
<keyword evidence="1" id="KW-0175">Coiled coil</keyword>
<dbReference type="Proteomes" id="UP000708576">
    <property type="component" value="Unassembled WGS sequence"/>
</dbReference>
<organism evidence="3 4">
    <name type="scientific">Carboxylicivirga linearis</name>
    <dbReference type="NCBI Taxonomy" id="1628157"/>
    <lineage>
        <taxon>Bacteria</taxon>
        <taxon>Pseudomonadati</taxon>
        <taxon>Bacteroidota</taxon>
        <taxon>Bacteroidia</taxon>
        <taxon>Marinilabiliales</taxon>
        <taxon>Marinilabiliaceae</taxon>
        <taxon>Carboxylicivirga</taxon>
    </lineage>
</organism>
<dbReference type="EMBL" id="JAGUCO010000002">
    <property type="protein sequence ID" value="MBS2097701.1"/>
    <property type="molecule type" value="Genomic_DNA"/>
</dbReference>
<accession>A0ABS5JS25</accession>
<feature type="coiled-coil region" evidence="1">
    <location>
        <begin position="133"/>
        <end position="181"/>
    </location>
</feature>